<organism evidence="2 3">
    <name type="scientific">Populus tomentosa</name>
    <name type="common">Chinese white poplar</name>
    <dbReference type="NCBI Taxonomy" id="118781"/>
    <lineage>
        <taxon>Eukaryota</taxon>
        <taxon>Viridiplantae</taxon>
        <taxon>Streptophyta</taxon>
        <taxon>Embryophyta</taxon>
        <taxon>Tracheophyta</taxon>
        <taxon>Spermatophyta</taxon>
        <taxon>Magnoliopsida</taxon>
        <taxon>eudicotyledons</taxon>
        <taxon>Gunneridae</taxon>
        <taxon>Pentapetalae</taxon>
        <taxon>rosids</taxon>
        <taxon>fabids</taxon>
        <taxon>Malpighiales</taxon>
        <taxon>Salicaceae</taxon>
        <taxon>Saliceae</taxon>
        <taxon>Populus</taxon>
    </lineage>
</organism>
<evidence type="ECO:0000256" key="1">
    <source>
        <dbReference type="SAM" id="MobiDB-lite"/>
    </source>
</evidence>
<feature type="compositionally biased region" description="Basic and acidic residues" evidence="1">
    <location>
        <begin position="16"/>
        <end position="28"/>
    </location>
</feature>
<feature type="region of interest" description="Disordered" evidence="1">
    <location>
        <begin position="1"/>
        <end position="78"/>
    </location>
</feature>
<protein>
    <submittedName>
        <fullName evidence="2">Uncharacterized protein</fullName>
    </submittedName>
</protein>
<dbReference type="OrthoDB" id="1745480at2759"/>
<reference evidence="2" key="1">
    <citation type="journal article" date="2020" name="bioRxiv">
        <title>Hybrid origin of Populus tomentosa Carr. identified through genome sequencing and phylogenomic analysis.</title>
        <authorList>
            <person name="An X."/>
            <person name="Gao K."/>
            <person name="Chen Z."/>
            <person name="Li J."/>
            <person name="Yang X."/>
            <person name="Yang X."/>
            <person name="Zhou J."/>
            <person name="Guo T."/>
            <person name="Zhao T."/>
            <person name="Huang S."/>
            <person name="Miao D."/>
            <person name="Khan W.U."/>
            <person name="Rao P."/>
            <person name="Ye M."/>
            <person name="Lei B."/>
            <person name="Liao W."/>
            <person name="Wang J."/>
            <person name="Ji L."/>
            <person name="Li Y."/>
            <person name="Guo B."/>
            <person name="Mustafa N.S."/>
            <person name="Li S."/>
            <person name="Yun Q."/>
            <person name="Keller S.R."/>
            <person name="Mao J."/>
            <person name="Zhang R."/>
            <person name="Strauss S.H."/>
        </authorList>
    </citation>
    <scope>NUCLEOTIDE SEQUENCE</scope>
    <source>
        <strain evidence="2">GM15</strain>
        <tissue evidence="2">Leaf</tissue>
    </source>
</reference>
<comment type="caution">
    <text evidence="2">The sequence shown here is derived from an EMBL/GenBank/DDBJ whole genome shotgun (WGS) entry which is preliminary data.</text>
</comment>
<proteinExistence type="predicted"/>
<dbReference type="Proteomes" id="UP000886885">
    <property type="component" value="Chromosome 19D"/>
</dbReference>
<dbReference type="EMBL" id="JAAWWB010000038">
    <property type="protein sequence ID" value="KAG6737232.1"/>
    <property type="molecule type" value="Genomic_DNA"/>
</dbReference>
<dbReference type="AlphaFoldDB" id="A0A8X7XUA9"/>
<evidence type="ECO:0000313" key="3">
    <source>
        <dbReference type="Proteomes" id="UP000886885"/>
    </source>
</evidence>
<keyword evidence="3" id="KW-1185">Reference proteome</keyword>
<feature type="compositionally biased region" description="Acidic residues" evidence="1">
    <location>
        <begin position="52"/>
        <end position="63"/>
    </location>
</feature>
<name>A0A8X7XUA9_POPTO</name>
<evidence type="ECO:0000313" key="2">
    <source>
        <dbReference type="EMBL" id="KAG6737232.1"/>
    </source>
</evidence>
<sequence>MILSRDVTFDESSMLHQEKSQEKEKRSSDAQQVELETSVIPIKIVQTIPTEGDSDESSDEEDATTPATTQQESIATSKPKRVIKKPTRYYNMVAYALPVIDDGIPYTYKEAVQSIENEIPIRSALTPFTRNKKIHEVPTSMGADVAKVKAATVCPSNHQLGFQYIWRLKFSKLIQDREFYILWLLTVFSGFQQRIKKRLHDHRSKLGIYWQRTLINI</sequence>
<accession>A0A8X7XUA9</accession>
<feature type="compositionally biased region" description="Polar residues" evidence="1">
    <location>
        <begin position="65"/>
        <end position="76"/>
    </location>
</feature>
<gene>
    <name evidence="2" type="ORF">POTOM_058745</name>
</gene>